<feature type="signal peptide" evidence="2">
    <location>
        <begin position="1"/>
        <end position="23"/>
    </location>
</feature>
<evidence type="ECO:0000313" key="4">
    <source>
        <dbReference type="EMBL" id="CEM02348.1"/>
    </source>
</evidence>
<dbReference type="Proteomes" id="UP000041254">
    <property type="component" value="Unassembled WGS sequence"/>
</dbReference>
<dbReference type="InterPro" id="IPR000008">
    <property type="entry name" value="C2_dom"/>
</dbReference>
<evidence type="ECO:0000313" key="5">
    <source>
        <dbReference type="Proteomes" id="UP000041254"/>
    </source>
</evidence>
<dbReference type="VEuPathDB" id="CryptoDB:Vbra_8307"/>
<keyword evidence="1" id="KW-1133">Transmembrane helix</keyword>
<evidence type="ECO:0000256" key="1">
    <source>
        <dbReference type="SAM" id="Phobius"/>
    </source>
</evidence>
<keyword evidence="5" id="KW-1185">Reference proteome</keyword>
<gene>
    <name evidence="4" type="ORF">Vbra_8307</name>
</gene>
<reference evidence="4 5" key="1">
    <citation type="submission" date="2014-11" db="EMBL/GenBank/DDBJ databases">
        <authorList>
            <person name="Zhu J."/>
            <person name="Qi W."/>
            <person name="Song R."/>
        </authorList>
    </citation>
    <scope>NUCLEOTIDE SEQUENCE [LARGE SCALE GENOMIC DNA]</scope>
</reference>
<organism evidence="4 5">
    <name type="scientific">Vitrella brassicaformis (strain CCMP3155)</name>
    <dbReference type="NCBI Taxonomy" id="1169540"/>
    <lineage>
        <taxon>Eukaryota</taxon>
        <taxon>Sar</taxon>
        <taxon>Alveolata</taxon>
        <taxon>Colpodellida</taxon>
        <taxon>Vitrellaceae</taxon>
        <taxon>Vitrella</taxon>
    </lineage>
</organism>
<dbReference type="EMBL" id="CDMY01000324">
    <property type="protein sequence ID" value="CEM02348.1"/>
    <property type="molecule type" value="Genomic_DNA"/>
</dbReference>
<evidence type="ECO:0000259" key="3">
    <source>
        <dbReference type="Pfam" id="PF00168"/>
    </source>
</evidence>
<sequence>MHKWAWSFVLLLLLLLAANTAMTRVVPSRERQMHVTAGGRIEASERGGGTAVQPISDHRRRAFAQADSRMSGNSAGVMTSQESDDPKEVILTFEGWDLPDMDSWPKSGVGDYYGRLCEGEMPEDRCKDRSTWKLPVIKGEEKDGKGIAKWDTEVHGPLPFDRETKYYAAFWDEDDAASDDYVGKTEPFKLDTFLKTGDMRFSLSPNGGRVKVTGEYLGGPQEMLARQEECEAAQEFYNKSETTPPDKFLVTVEKASGLPKMDLTCDGEFVGMLCESQLEEGACKENKKMQTKQADGKNGVATWNKKFQLPYVKGQRFYLSFFEHDTISDDYVGMTETFVTEDVLCKPKLSLTIKDKGRYNGKVELAGEISFPKLKKSGATYFSRRQLVVQACSAAAVAFALFSLWL</sequence>
<dbReference type="AlphaFoldDB" id="A0A0G4EWD2"/>
<dbReference type="SUPFAM" id="SSF49562">
    <property type="entry name" value="C2 domain (Calcium/lipid-binding domain, CaLB)"/>
    <property type="match status" value="1"/>
</dbReference>
<dbReference type="Gene3D" id="2.60.40.150">
    <property type="entry name" value="C2 domain"/>
    <property type="match status" value="1"/>
</dbReference>
<keyword evidence="1" id="KW-0812">Transmembrane</keyword>
<dbReference type="InParanoid" id="A0A0G4EWD2"/>
<evidence type="ECO:0000256" key="2">
    <source>
        <dbReference type="SAM" id="SignalP"/>
    </source>
</evidence>
<feature type="domain" description="C2" evidence="3">
    <location>
        <begin position="249"/>
        <end position="337"/>
    </location>
</feature>
<keyword evidence="1" id="KW-0472">Membrane</keyword>
<dbReference type="Pfam" id="PF00168">
    <property type="entry name" value="C2"/>
    <property type="match status" value="1"/>
</dbReference>
<feature type="transmembrane region" description="Helical" evidence="1">
    <location>
        <begin position="387"/>
        <end position="405"/>
    </location>
</feature>
<feature type="chain" id="PRO_5005187719" description="C2 domain-containing protein" evidence="2">
    <location>
        <begin position="24"/>
        <end position="406"/>
    </location>
</feature>
<protein>
    <recommendedName>
        <fullName evidence="3">C2 domain-containing protein</fullName>
    </recommendedName>
</protein>
<dbReference type="InterPro" id="IPR035892">
    <property type="entry name" value="C2_domain_sf"/>
</dbReference>
<name>A0A0G4EWD2_VITBC</name>
<accession>A0A0G4EWD2</accession>
<keyword evidence="2" id="KW-0732">Signal</keyword>
<proteinExistence type="predicted"/>